<keyword evidence="1" id="KW-0378">Hydrolase</keyword>
<proteinExistence type="predicted"/>
<dbReference type="AlphaFoldDB" id="A0A7C9HVS0"/>
<reference evidence="1 2" key="1">
    <citation type="submission" date="2019-12" db="EMBL/GenBank/DDBJ databases">
        <title>Deinococcus sp. HMF7620 Genome sequencing and assembly.</title>
        <authorList>
            <person name="Kang H."/>
            <person name="Kim H."/>
            <person name="Joh K."/>
        </authorList>
    </citation>
    <scope>NUCLEOTIDE SEQUENCE [LARGE SCALE GENOMIC DNA]</scope>
    <source>
        <strain evidence="1 2">HMF7620</strain>
    </source>
</reference>
<dbReference type="Gene3D" id="3.40.50.1000">
    <property type="entry name" value="HAD superfamily/HAD-like"/>
    <property type="match status" value="1"/>
</dbReference>
<dbReference type="InterPro" id="IPR023214">
    <property type="entry name" value="HAD_sf"/>
</dbReference>
<sequence>MRLLTSFAPEQLRVTALSWSGCRYPLAILTARAWVPDLLHDWPVETVSRCYGAQLLQRGRVVREQCLRPATVTAALEALHPAERRPDRGKTVLVTRQASLRTSDPDFETAWPLAQGLLKLIHGQPDTARLDALAEVWAALPQAQVIRERADRVVLVAPGADKGSALQTLRRRLGVSQARILAAGDGSADAAMGPQAGLLVRVGAHPALSAAHQTVPDPAALVQLLRFCRRTGAPPQPNALSCRA</sequence>
<comment type="caution">
    <text evidence="1">The sequence shown here is derived from an EMBL/GenBank/DDBJ whole genome shotgun (WGS) entry which is preliminary data.</text>
</comment>
<protein>
    <submittedName>
        <fullName evidence="1">HAD hydrolase family protein</fullName>
    </submittedName>
</protein>
<accession>A0A7C9HVS0</accession>
<dbReference type="SUPFAM" id="SSF56784">
    <property type="entry name" value="HAD-like"/>
    <property type="match status" value="1"/>
</dbReference>
<dbReference type="InterPro" id="IPR036412">
    <property type="entry name" value="HAD-like_sf"/>
</dbReference>
<gene>
    <name evidence="1" type="ORF">GO986_01660</name>
</gene>
<keyword evidence="2" id="KW-1185">Reference proteome</keyword>
<dbReference type="EMBL" id="WQLB01000002">
    <property type="protein sequence ID" value="MVN85470.1"/>
    <property type="molecule type" value="Genomic_DNA"/>
</dbReference>
<dbReference type="GO" id="GO:0016787">
    <property type="term" value="F:hydrolase activity"/>
    <property type="evidence" value="ECO:0007669"/>
    <property type="project" value="UniProtKB-KW"/>
</dbReference>
<dbReference type="Proteomes" id="UP000483286">
    <property type="component" value="Unassembled WGS sequence"/>
</dbReference>
<dbReference type="Gene3D" id="3.30.1240.10">
    <property type="match status" value="1"/>
</dbReference>
<dbReference type="Pfam" id="PF08282">
    <property type="entry name" value="Hydrolase_3"/>
    <property type="match status" value="1"/>
</dbReference>
<evidence type="ECO:0000313" key="1">
    <source>
        <dbReference type="EMBL" id="MVN85470.1"/>
    </source>
</evidence>
<organism evidence="1 2">
    <name type="scientific">Deinococcus arboris</name>
    <dbReference type="NCBI Taxonomy" id="2682977"/>
    <lineage>
        <taxon>Bacteria</taxon>
        <taxon>Thermotogati</taxon>
        <taxon>Deinococcota</taxon>
        <taxon>Deinococci</taxon>
        <taxon>Deinococcales</taxon>
        <taxon>Deinococcaceae</taxon>
        <taxon>Deinococcus</taxon>
    </lineage>
</organism>
<name>A0A7C9HVS0_9DEIO</name>
<evidence type="ECO:0000313" key="2">
    <source>
        <dbReference type="Proteomes" id="UP000483286"/>
    </source>
</evidence>